<feature type="compositionally biased region" description="Polar residues" evidence="4">
    <location>
        <begin position="307"/>
        <end position="316"/>
    </location>
</feature>
<comment type="similarity">
    <text evidence="1">Belongs to the DprA/Smf family.</text>
</comment>
<dbReference type="PANTHER" id="PTHR43022:SF1">
    <property type="entry name" value="PROTEIN SMF"/>
    <property type="match status" value="1"/>
</dbReference>
<dbReference type="EMBL" id="JACHVA010000053">
    <property type="protein sequence ID" value="MBC2601461.1"/>
    <property type="molecule type" value="Genomic_DNA"/>
</dbReference>
<keyword evidence="7" id="KW-1185">Reference proteome</keyword>
<evidence type="ECO:0000313" key="7">
    <source>
        <dbReference type="Proteomes" id="UP000525652"/>
    </source>
</evidence>
<dbReference type="Gene3D" id="1.10.10.10">
    <property type="entry name" value="Winged helix-like DNA-binding domain superfamily/Winged helix DNA-binding domain"/>
    <property type="match status" value="1"/>
</dbReference>
<dbReference type="SMART" id="SM00278">
    <property type="entry name" value="HhH1"/>
    <property type="match status" value="2"/>
</dbReference>
<name>A0A7X1E3V3_9BACT</name>
<dbReference type="InterPro" id="IPR003583">
    <property type="entry name" value="Hlx-hairpin-Hlx_DNA-bd_motif"/>
</dbReference>
<dbReference type="SUPFAM" id="SSF102405">
    <property type="entry name" value="MCP/YpsA-like"/>
    <property type="match status" value="1"/>
</dbReference>
<evidence type="ECO:0000256" key="2">
    <source>
        <dbReference type="ARBA" id="ARBA00022763"/>
    </source>
</evidence>
<accession>A0A7X1E3V3</accession>
<dbReference type="InterPro" id="IPR041614">
    <property type="entry name" value="DprA_WH"/>
</dbReference>
<dbReference type="SUPFAM" id="SSF47781">
    <property type="entry name" value="RuvA domain 2-like"/>
    <property type="match status" value="1"/>
</dbReference>
<dbReference type="GO" id="GO:0006281">
    <property type="term" value="P:DNA repair"/>
    <property type="evidence" value="ECO:0007669"/>
    <property type="project" value="UniProtKB-KW"/>
</dbReference>
<dbReference type="NCBIfam" id="TIGR00732">
    <property type="entry name" value="dprA"/>
    <property type="match status" value="1"/>
</dbReference>
<keyword evidence="3" id="KW-0234">DNA repair</keyword>
<dbReference type="AlphaFoldDB" id="A0A7X1E3V3"/>
<dbReference type="GO" id="GO:0003677">
    <property type="term" value="F:DNA binding"/>
    <property type="evidence" value="ECO:0007669"/>
    <property type="project" value="InterPro"/>
</dbReference>
<organism evidence="6 7">
    <name type="scientific">Puniceicoccus vermicola</name>
    <dbReference type="NCBI Taxonomy" id="388746"/>
    <lineage>
        <taxon>Bacteria</taxon>
        <taxon>Pseudomonadati</taxon>
        <taxon>Verrucomicrobiota</taxon>
        <taxon>Opitutia</taxon>
        <taxon>Puniceicoccales</taxon>
        <taxon>Puniceicoccaceae</taxon>
        <taxon>Puniceicoccus</taxon>
    </lineage>
</organism>
<proteinExistence type="inferred from homology"/>
<dbReference type="Proteomes" id="UP000525652">
    <property type="component" value="Unassembled WGS sequence"/>
</dbReference>
<evidence type="ECO:0000256" key="3">
    <source>
        <dbReference type="ARBA" id="ARBA00023204"/>
    </source>
</evidence>
<dbReference type="Pfam" id="PF12826">
    <property type="entry name" value="HHH_2"/>
    <property type="match status" value="1"/>
</dbReference>
<protein>
    <submittedName>
        <fullName evidence="6">DNA-protecting protein DprA</fullName>
    </submittedName>
</protein>
<evidence type="ECO:0000259" key="5">
    <source>
        <dbReference type="SMART" id="SM00278"/>
    </source>
</evidence>
<dbReference type="InterPro" id="IPR036388">
    <property type="entry name" value="WH-like_DNA-bd_sf"/>
</dbReference>
<evidence type="ECO:0000256" key="1">
    <source>
        <dbReference type="ARBA" id="ARBA00006525"/>
    </source>
</evidence>
<feature type="region of interest" description="Disordered" evidence="4">
    <location>
        <begin position="299"/>
        <end position="321"/>
    </location>
</feature>
<dbReference type="InterPro" id="IPR003488">
    <property type="entry name" value="DprA"/>
</dbReference>
<dbReference type="InterPro" id="IPR041663">
    <property type="entry name" value="DisA/LigA_HHH"/>
</dbReference>
<reference evidence="6 7" key="1">
    <citation type="submission" date="2020-07" db="EMBL/GenBank/DDBJ databases">
        <authorList>
            <person name="Feng X."/>
        </authorList>
    </citation>
    <scope>NUCLEOTIDE SEQUENCE [LARGE SCALE GENOMIC DNA]</scope>
    <source>
        <strain evidence="6 7">JCM14086</strain>
    </source>
</reference>
<gene>
    <name evidence="6" type="primary">dprA</name>
    <name evidence="6" type="ORF">H5P30_06685</name>
</gene>
<dbReference type="PANTHER" id="PTHR43022">
    <property type="entry name" value="PROTEIN SMF"/>
    <property type="match status" value="1"/>
</dbReference>
<dbReference type="Pfam" id="PF17782">
    <property type="entry name" value="WHD_DprA"/>
    <property type="match status" value="1"/>
</dbReference>
<dbReference type="InterPro" id="IPR057666">
    <property type="entry name" value="DrpA_SLOG"/>
</dbReference>
<dbReference type="InterPro" id="IPR010994">
    <property type="entry name" value="RuvA_2-like"/>
</dbReference>
<feature type="domain" description="Helix-hairpin-helix DNA-binding motif class 1" evidence="5">
    <location>
        <begin position="49"/>
        <end position="68"/>
    </location>
</feature>
<dbReference type="GO" id="GO:0009294">
    <property type="term" value="P:DNA-mediated transformation"/>
    <property type="evidence" value="ECO:0007669"/>
    <property type="project" value="InterPro"/>
</dbReference>
<evidence type="ECO:0000256" key="4">
    <source>
        <dbReference type="SAM" id="MobiDB-lite"/>
    </source>
</evidence>
<dbReference type="Pfam" id="PF02481">
    <property type="entry name" value="DNA_processg_A"/>
    <property type="match status" value="1"/>
</dbReference>
<comment type="caution">
    <text evidence="6">The sequence shown here is derived from an EMBL/GenBank/DDBJ whole genome shotgun (WGS) entry which is preliminary data.</text>
</comment>
<feature type="domain" description="Helix-hairpin-helix DNA-binding motif class 1" evidence="5">
    <location>
        <begin position="16"/>
        <end position="35"/>
    </location>
</feature>
<evidence type="ECO:0000313" key="6">
    <source>
        <dbReference type="EMBL" id="MBC2601461.1"/>
    </source>
</evidence>
<dbReference type="Gene3D" id="3.40.50.450">
    <property type="match status" value="1"/>
</dbReference>
<keyword evidence="2" id="KW-0227">DNA damage</keyword>
<sequence length="377" mass="41175">MESKQKHSSSEEDAWIILNGIPHLGPVTLRRLFDHFGPDPSTILSASERELTGVEGVGPKIARAIRAWDEHFDLEREKRSIAKHNARFIRQTDPDYPAPLLEIYDPPIGLYSLGEMCFRDPSVAIIGSRRTTLYGLRTAKEIAAGLARRGICIVSGLARGIDAAAHEGALEVGGRTIAVLGNGADIVYPPENLELFQQIRAEGTILSEFPFGYRANRQTFPMRNRIVAGMCQAILVVETDISGGSLITARFAGEQGRQVMAIPGRIDQSTSAGCHQLIRDGATLVTSADEILEELRVGELPLGDAQPQRSETSSADLSDLTPDETTIMETLQGGEILHPDQIANATSLPSSTVNSTLLLLELRRFVRKRGDGRFETR</sequence>